<dbReference type="Proteomes" id="UP000681794">
    <property type="component" value="Chromosome"/>
</dbReference>
<evidence type="ECO:0000313" key="1">
    <source>
        <dbReference type="EMBL" id="QWS32594.1"/>
    </source>
</evidence>
<dbReference type="EMBL" id="CP076544">
    <property type="protein sequence ID" value="QWS32594.1"/>
    <property type="molecule type" value="Genomic_DNA"/>
</dbReference>
<protein>
    <submittedName>
        <fullName evidence="1">Uncharacterized protein</fullName>
    </submittedName>
</protein>
<evidence type="ECO:0000313" key="2">
    <source>
        <dbReference type="Proteomes" id="UP000681794"/>
    </source>
</evidence>
<keyword evidence="2" id="KW-1185">Reference proteome</keyword>
<accession>A0ACD1E182</accession>
<proteinExistence type="predicted"/>
<sequence length="179" mass="19591">MSGLASDDLTPGSDEHWEAVHTGLAADHLIALGQVAYWSARIDTTLPLLAAALIRASDRPRTRKQAEVVGLTFSQILEKTSALVAELGAADQVRVLFERDASAIQKAMEDRNHLLHAYWLRGPREPAMAQRTRREGTTTTPFSAADVERVAVNLANLSDRLWLTYAVADGILEYQEVAG</sequence>
<organism evidence="1 2">
    <name type="scientific">Curtobacterium aetherium</name>
    <dbReference type="NCBI Taxonomy" id="2841594"/>
    <lineage>
        <taxon>Bacteria</taxon>
        <taxon>Bacillati</taxon>
        <taxon>Actinomycetota</taxon>
        <taxon>Actinomycetes</taxon>
        <taxon>Micrococcales</taxon>
        <taxon>Microbacteriaceae</taxon>
        <taxon>Curtobacterium</taxon>
    </lineage>
</organism>
<name>A0ACD1E182_9MICO</name>
<gene>
    <name evidence="1" type="ORF">KM842_09855</name>
</gene>
<reference evidence="1" key="1">
    <citation type="submission" date="2021-06" db="EMBL/GenBank/DDBJ databases">
        <authorList>
            <person name="Ellington A.J."/>
            <person name="Bryan N.C."/>
            <person name="Christner B.C."/>
            <person name="Reisch C.R."/>
        </authorList>
    </citation>
    <scope>NUCLEOTIDE SEQUENCE</scope>
    <source>
        <strain evidence="1">L6-1</strain>
    </source>
</reference>